<keyword evidence="5" id="KW-1185">Reference proteome</keyword>
<reference evidence="3 4" key="1">
    <citation type="submission" date="2019-07" db="EMBL/GenBank/DDBJ databases">
        <title>Paenibacillus thiaminolyticus NRRL B-4156.</title>
        <authorList>
            <person name="Hehnly C."/>
            <person name="Zhang L."/>
        </authorList>
    </citation>
    <scope>NUCLEOTIDE SEQUENCE [LARGE SCALE GENOMIC DNA]</scope>
    <source>
        <strain evidence="3 4">NRRL B-4156</strain>
    </source>
</reference>
<dbReference type="AlphaFoldDB" id="A0AAP9DYD3"/>
<keyword evidence="1" id="KW-0732">Signal</keyword>
<evidence type="ECO:0000313" key="3">
    <source>
        <dbReference type="EMBL" id="QDM44581.1"/>
    </source>
</evidence>
<reference evidence="2 5" key="2">
    <citation type="submission" date="2022-05" db="EMBL/GenBank/DDBJ databases">
        <title>Genome Sequencing of Bee-Associated Microbes.</title>
        <authorList>
            <person name="Dunlap C."/>
        </authorList>
    </citation>
    <scope>NUCLEOTIDE SEQUENCE [LARGE SCALE GENOMIC DNA]</scope>
    <source>
        <strain evidence="2 5">NRRL B-14613</strain>
    </source>
</reference>
<evidence type="ECO:0000313" key="5">
    <source>
        <dbReference type="Proteomes" id="UP001209276"/>
    </source>
</evidence>
<evidence type="ECO:0000256" key="1">
    <source>
        <dbReference type="SAM" id="SignalP"/>
    </source>
</evidence>
<gene>
    <name evidence="3" type="ORF">FLT43_14745</name>
    <name evidence="2" type="ORF">M5W83_26925</name>
</gene>
<dbReference type="Proteomes" id="UP000315377">
    <property type="component" value="Chromosome"/>
</dbReference>
<dbReference type="EMBL" id="JAMDMM010000063">
    <property type="protein sequence ID" value="MCY9610782.1"/>
    <property type="molecule type" value="Genomic_DNA"/>
</dbReference>
<evidence type="ECO:0008006" key="6">
    <source>
        <dbReference type="Google" id="ProtNLM"/>
    </source>
</evidence>
<accession>A0AAP9DYD3</accession>
<dbReference type="RefSeq" id="WP_087444341.1">
    <property type="nucleotide sequence ID" value="NZ_CABMNB010000046.1"/>
</dbReference>
<name>A0AAP9DYD3_PANTH</name>
<protein>
    <recommendedName>
        <fullName evidence="6">DUF11 domain-containing protein</fullName>
    </recommendedName>
</protein>
<evidence type="ECO:0000313" key="2">
    <source>
        <dbReference type="EMBL" id="MCY9610782.1"/>
    </source>
</evidence>
<dbReference type="EMBL" id="CP041405">
    <property type="protein sequence ID" value="QDM44581.1"/>
    <property type="molecule type" value="Genomic_DNA"/>
</dbReference>
<proteinExistence type="predicted"/>
<dbReference type="GeneID" id="76997220"/>
<evidence type="ECO:0000313" key="4">
    <source>
        <dbReference type="Proteomes" id="UP000315377"/>
    </source>
</evidence>
<feature type="chain" id="PRO_5042831026" description="DUF11 domain-containing protein" evidence="1">
    <location>
        <begin position="25"/>
        <end position="846"/>
    </location>
</feature>
<feature type="signal peptide" evidence="1">
    <location>
        <begin position="1"/>
        <end position="24"/>
    </location>
</feature>
<dbReference type="Proteomes" id="UP001209276">
    <property type="component" value="Unassembled WGS sequence"/>
</dbReference>
<sequence>MNKNRTIAAILSLSLALGTFSVIAPDTHAAAAKTATNTSQSTKTTANKPTAAVYTLDKLSPVKVTAKSSVKLTDVNLYKQEDANILTYTITYTNNEARSIPLIDYWTKVRTKSNTVYPTNLTTKDQGKKTIPAQSSLTLTYYAKVAKHLTANDLIFDVIKWDFSQPNFEKKLGTFQIPSNYVTATQTGKYKSIRMNDIPIKTSVSRVNIFPSDDYHYVNVAVNVENAGFKMLENPAYKYVVKTANGNSYPLVPDNSSKEYKLQPGEKKTLNFMTMIPNKVKVDKLEMQVLEEDETAKITLPVGTFVLPKSTTNSSNVKAYGEKVITIGESKVSTKIASAWTNQSHDKNDVSVTFMFENLSNREVTVPKYEFEMRGPKGFSVPIVAKSMENMVLKPMEKRPITLTAVVSTEIGTDELKLHMNRPSDPEQKNTEFKYPEGIYALPELQTMQNKIGTEYNVQHSKGTLGVSIDSLQRLPWTDGDIVSAKMKIRNKEFKTIQLPALEGVFKLDSADISGKTQVVSSNGTLIIGPKEEVDVYVVTKIPSYLDFTQIQIALLEKIGETDAAQLIQFTNIGRLAEIPVVEYGSYHNLMTQGRKADIMARNSKVYKGNVEQVVYTDLVMKSLEERQTTLSQLVGYYRTKDGRYYKANIAQVEGPTSPQGYNIVTVWSKIPNSIDAKEMQLVIGEGITENKLTPPKGESDGYVNAVAMNLDMQQPSFKKDFNKLDFFPYTLTISNFYATASKSPSLSIEFTYDLTREAQYNMGEYGHKLILEITDTSGRKFEAPPIEFKDLSEGKNKSFSTSISHAFFEQVENGAFQVSLYDSFQDERIKLASYSSRYNLKNYRE</sequence>
<organism evidence="3 4">
    <name type="scientific">Paenibacillus thiaminolyticus</name>
    <name type="common">Bacillus thiaminolyticus</name>
    <dbReference type="NCBI Taxonomy" id="49283"/>
    <lineage>
        <taxon>Bacteria</taxon>
        <taxon>Bacillati</taxon>
        <taxon>Bacillota</taxon>
        <taxon>Bacilli</taxon>
        <taxon>Bacillales</taxon>
        <taxon>Paenibacillaceae</taxon>
        <taxon>Paenibacillus</taxon>
    </lineage>
</organism>